<dbReference type="GO" id="GO:0016787">
    <property type="term" value="F:hydrolase activity"/>
    <property type="evidence" value="ECO:0007669"/>
    <property type="project" value="TreeGrafter"/>
</dbReference>
<keyword evidence="8" id="KW-1185">Reference proteome</keyword>
<organism evidence="7 8">
    <name type="scientific">Kriegella aquimaris</name>
    <dbReference type="NCBI Taxonomy" id="192904"/>
    <lineage>
        <taxon>Bacteria</taxon>
        <taxon>Pseudomonadati</taxon>
        <taxon>Bacteroidota</taxon>
        <taxon>Flavobacteriia</taxon>
        <taxon>Flavobacteriales</taxon>
        <taxon>Flavobacteriaceae</taxon>
        <taxon>Kriegella</taxon>
    </lineage>
</organism>
<evidence type="ECO:0000313" key="8">
    <source>
        <dbReference type="Proteomes" id="UP000199440"/>
    </source>
</evidence>
<evidence type="ECO:0000256" key="1">
    <source>
        <dbReference type="ARBA" id="ARBA00004141"/>
    </source>
</evidence>
<feature type="transmembrane region" description="Helical" evidence="6">
    <location>
        <begin position="196"/>
        <end position="219"/>
    </location>
</feature>
<evidence type="ECO:0000256" key="6">
    <source>
        <dbReference type="SAM" id="Phobius"/>
    </source>
</evidence>
<accession>A0A1G9J9F1</accession>
<comment type="similarity">
    <text evidence="2">Belongs to the TMEM86 family.</text>
</comment>
<evidence type="ECO:0000256" key="5">
    <source>
        <dbReference type="ARBA" id="ARBA00023136"/>
    </source>
</evidence>
<dbReference type="AlphaFoldDB" id="A0A1G9J9F1"/>
<keyword evidence="3 6" id="KW-0812">Transmembrane</keyword>
<gene>
    <name evidence="7" type="ORF">SAMN04488514_101451</name>
</gene>
<dbReference type="OrthoDB" id="5651790at2"/>
<protein>
    <submittedName>
        <fullName evidence="7">Uncharacterized membrane protein YhhN</fullName>
    </submittedName>
</protein>
<feature type="transmembrane region" description="Helical" evidence="6">
    <location>
        <begin position="172"/>
        <end position="190"/>
    </location>
</feature>
<evidence type="ECO:0000256" key="4">
    <source>
        <dbReference type="ARBA" id="ARBA00022989"/>
    </source>
</evidence>
<dbReference type="PANTHER" id="PTHR31885:SF6">
    <property type="entry name" value="GH04784P"/>
    <property type="match status" value="1"/>
</dbReference>
<dbReference type="STRING" id="192904.SAMN04488514_101451"/>
<dbReference type="PANTHER" id="PTHR31885">
    <property type="entry name" value="GH04784P"/>
    <property type="match status" value="1"/>
</dbReference>
<dbReference type="RefSeq" id="WP_089884823.1">
    <property type="nucleotide sequence ID" value="NZ_FNGV01000001.1"/>
</dbReference>
<keyword evidence="4 6" id="KW-1133">Transmembrane helix</keyword>
<feature type="transmembrane region" description="Helical" evidence="6">
    <location>
        <begin position="112"/>
        <end position="132"/>
    </location>
</feature>
<reference evidence="7 8" key="1">
    <citation type="submission" date="2016-10" db="EMBL/GenBank/DDBJ databases">
        <authorList>
            <person name="de Groot N.N."/>
        </authorList>
    </citation>
    <scope>NUCLEOTIDE SEQUENCE [LARGE SCALE GENOMIC DNA]</scope>
    <source>
        <strain evidence="7 8">DSM 19886</strain>
    </source>
</reference>
<feature type="transmembrane region" description="Helical" evidence="6">
    <location>
        <begin position="57"/>
        <end position="77"/>
    </location>
</feature>
<dbReference type="Pfam" id="PF07947">
    <property type="entry name" value="YhhN"/>
    <property type="match status" value="1"/>
</dbReference>
<dbReference type="GO" id="GO:0016020">
    <property type="term" value="C:membrane"/>
    <property type="evidence" value="ECO:0007669"/>
    <property type="project" value="UniProtKB-SubCell"/>
</dbReference>
<evidence type="ECO:0000313" key="7">
    <source>
        <dbReference type="EMBL" id="SDL33815.1"/>
    </source>
</evidence>
<dbReference type="Proteomes" id="UP000199440">
    <property type="component" value="Unassembled WGS sequence"/>
</dbReference>
<sequence>MHFRPTHFTWLFIFIVLLDSVVGASDLSGFRMVTKPMILIALLAYFGNNGKHLLQSTYYLTLSALFFSLLGDVFLMFDNPSNHYFVFGLVSFLFAHILYCVIFLLRRASRNSLDFGLILLLFLAYGTTLFIMLEANLGPLRLPVAIYILAILAMAVTSYGRRKKVNAISFNLIFLGALFFIVSDTILALNKFMFDIPWSSLTVMGTYATAQFLIVKGLLFENPKEN</sequence>
<name>A0A1G9J9F1_9FLAO</name>
<evidence type="ECO:0000256" key="3">
    <source>
        <dbReference type="ARBA" id="ARBA00022692"/>
    </source>
</evidence>
<comment type="subcellular location">
    <subcellularLocation>
        <location evidence="1">Membrane</location>
        <topology evidence="1">Multi-pass membrane protein</topology>
    </subcellularLocation>
</comment>
<proteinExistence type="inferred from homology"/>
<dbReference type="EMBL" id="FNGV01000001">
    <property type="protein sequence ID" value="SDL33815.1"/>
    <property type="molecule type" value="Genomic_DNA"/>
</dbReference>
<evidence type="ECO:0000256" key="2">
    <source>
        <dbReference type="ARBA" id="ARBA00007375"/>
    </source>
</evidence>
<feature type="transmembrane region" description="Helical" evidence="6">
    <location>
        <begin position="83"/>
        <end position="105"/>
    </location>
</feature>
<dbReference type="InterPro" id="IPR012506">
    <property type="entry name" value="TMEM86B-like"/>
</dbReference>
<feature type="transmembrane region" description="Helical" evidence="6">
    <location>
        <begin position="144"/>
        <end position="160"/>
    </location>
</feature>
<keyword evidence="5 6" id="KW-0472">Membrane</keyword>